<gene>
    <name evidence="2" type="ORF">H9932_15555</name>
</gene>
<feature type="compositionally biased region" description="Basic and acidic residues" evidence="1">
    <location>
        <begin position="11"/>
        <end position="24"/>
    </location>
</feature>
<dbReference type="Proteomes" id="UP000823854">
    <property type="component" value="Unassembled WGS sequence"/>
</dbReference>
<feature type="region of interest" description="Disordered" evidence="1">
    <location>
        <begin position="281"/>
        <end position="314"/>
    </location>
</feature>
<proteinExistence type="predicted"/>
<dbReference type="AlphaFoldDB" id="A0A9D2Q341"/>
<reference evidence="2" key="1">
    <citation type="journal article" date="2021" name="PeerJ">
        <title>Extensive microbial diversity within the chicken gut microbiome revealed by metagenomics and culture.</title>
        <authorList>
            <person name="Gilroy R."/>
            <person name="Ravi A."/>
            <person name="Getino M."/>
            <person name="Pursley I."/>
            <person name="Horton D.L."/>
            <person name="Alikhan N.F."/>
            <person name="Baker D."/>
            <person name="Gharbi K."/>
            <person name="Hall N."/>
            <person name="Watson M."/>
            <person name="Adriaenssens E.M."/>
            <person name="Foster-Nyarko E."/>
            <person name="Jarju S."/>
            <person name="Secka A."/>
            <person name="Antonio M."/>
            <person name="Oren A."/>
            <person name="Chaudhuri R.R."/>
            <person name="La Ragione R."/>
            <person name="Hildebrand F."/>
            <person name="Pallen M.J."/>
        </authorList>
    </citation>
    <scope>NUCLEOTIDE SEQUENCE</scope>
    <source>
        <strain evidence="2">CHK130-7132</strain>
    </source>
</reference>
<reference evidence="2" key="2">
    <citation type="submission" date="2021-04" db="EMBL/GenBank/DDBJ databases">
        <authorList>
            <person name="Gilroy R."/>
        </authorList>
    </citation>
    <scope>NUCLEOTIDE SEQUENCE</scope>
    <source>
        <strain evidence="2">CHK130-7132</strain>
    </source>
</reference>
<evidence type="ECO:0000256" key="1">
    <source>
        <dbReference type="SAM" id="MobiDB-lite"/>
    </source>
</evidence>
<organism evidence="2 3">
    <name type="scientific">Candidatus Brachybacterium intestinipullorum</name>
    <dbReference type="NCBI Taxonomy" id="2838512"/>
    <lineage>
        <taxon>Bacteria</taxon>
        <taxon>Bacillati</taxon>
        <taxon>Actinomycetota</taxon>
        <taxon>Actinomycetes</taxon>
        <taxon>Micrococcales</taxon>
        <taxon>Dermabacteraceae</taxon>
        <taxon>Brachybacterium</taxon>
    </lineage>
</organism>
<dbReference type="EMBL" id="DWWC01000332">
    <property type="protein sequence ID" value="HJC71074.1"/>
    <property type="molecule type" value="Genomic_DNA"/>
</dbReference>
<evidence type="ECO:0000313" key="3">
    <source>
        <dbReference type="Proteomes" id="UP000823854"/>
    </source>
</evidence>
<protein>
    <submittedName>
        <fullName evidence="2">Uncharacterized protein</fullName>
    </submittedName>
</protein>
<accession>A0A9D2Q341</accession>
<feature type="compositionally biased region" description="Low complexity" evidence="1">
    <location>
        <begin position="281"/>
        <end position="292"/>
    </location>
</feature>
<evidence type="ECO:0000313" key="2">
    <source>
        <dbReference type="EMBL" id="HJC71074.1"/>
    </source>
</evidence>
<name>A0A9D2Q341_9MICO</name>
<sequence>MDAGEHSASGRTEERHGQNGREDAVRVRWRGSEGQHAVTAEMQLLASLEVAGITAAPDVLGIEEDGYVRETAPELARRKGRRAAGAASPATGERLAQARAREDLEDLVAALHERGWVLGAPRGRGLGVRADGRVVVLDLSGLRREEGLGARSADLHWIDSVLEDEERTLRRRVHALPGTGAGTAPYAEPAPWVEPAPAAERAPLPVPRLRRARTEGRAADEGQPLMTGGVPSRARVAASTVVSVLAEPRHRRTALLSGAVVLALGLGAGLALTLPGAPLAPGSSAAATAPADGRTDAGGGQDGSVDGSNGSAAPRIEDPWTLAAELAGARHAYLTGVSDLPVAADGGSAEEEDERIRTAYRGLEVRGGGPVVHEAELLQAPDAEGRAVLRVHTSSEDAEVVTGTGAVEQTVAGERASVELSLVWDGDRWRIQEVTAV</sequence>
<feature type="region of interest" description="Disordered" evidence="1">
    <location>
        <begin position="1"/>
        <end position="24"/>
    </location>
</feature>
<comment type="caution">
    <text evidence="2">The sequence shown here is derived from an EMBL/GenBank/DDBJ whole genome shotgun (WGS) entry which is preliminary data.</text>
</comment>